<evidence type="ECO:0000256" key="10">
    <source>
        <dbReference type="ARBA" id="ARBA00022832"/>
    </source>
</evidence>
<keyword evidence="6" id="KW-0479">Metal-binding</keyword>
<dbReference type="InterPro" id="IPR029052">
    <property type="entry name" value="Metallo-depent_PP-like"/>
</dbReference>
<dbReference type="AlphaFoldDB" id="A0A8J6KPL7"/>
<comment type="catalytic activity">
    <reaction evidence="28">
        <text>N-tetradecanoylethanolamine + H2O = tetradecanoate + ethanolamine</text>
        <dbReference type="Rhea" id="RHEA:45452"/>
        <dbReference type="ChEBI" id="CHEBI:15377"/>
        <dbReference type="ChEBI" id="CHEBI:30807"/>
        <dbReference type="ChEBI" id="CHEBI:57603"/>
        <dbReference type="ChEBI" id="CHEBI:85262"/>
    </reaction>
    <physiologicalReaction direction="left-to-right" evidence="28">
        <dbReference type="Rhea" id="RHEA:45453"/>
    </physiologicalReaction>
</comment>
<dbReference type="SUPFAM" id="SSF47473">
    <property type="entry name" value="EF-hand"/>
    <property type="match status" value="1"/>
</dbReference>
<feature type="chain" id="PRO_5035213565" description="N-acylethanolamine-hydrolyzing acid amidase" evidence="31">
    <location>
        <begin position="29"/>
        <end position="858"/>
    </location>
</feature>
<evidence type="ECO:0000256" key="13">
    <source>
        <dbReference type="ARBA" id="ARBA00023098"/>
    </source>
</evidence>
<dbReference type="PROSITE" id="PS00018">
    <property type="entry name" value="EF_HAND_1"/>
    <property type="match status" value="1"/>
</dbReference>
<keyword evidence="12" id="KW-0442">Lipid degradation</keyword>
<evidence type="ECO:0000256" key="1">
    <source>
        <dbReference type="ARBA" id="ARBA00004170"/>
    </source>
</evidence>
<evidence type="ECO:0000256" key="14">
    <source>
        <dbReference type="ARBA" id="ARBA00023136"/>
    </source>
</evidence>
<comment type="catalytic activity">
    <reaction evidence="22">
        <text>an N-(long-chain fatty acyl)ethanolamine + H2O = a long-chain fatty acid + ethanolamine</text>
        <dbReference type="Rhea" id="RHEA:17505"/>
        <dbReference type="ChEBI" id="CHEBI:15377"/>
        <dbReference type="ChEBI" id="CHEBI:15897"/>
        <dbReference type="ChEBI" id="CHEBI:57560"/>
        <dbReference type="ChEBI" id="CHEBI:57603"/>
        <dbReference type="EC" id="3.5.1.60"/>
    </reaction>
    <physiologicalReaction direction="left-to-right" evidence="22">
        <dbReference type="Rhea" id="RHEA:17506"/>
    </physiologicalReaction>
</comment>
<comment type="subcellular location">
    <subcellularLocation>
        <location evidence="2">Lysosome</location>
    </subcellularLocation>
    <subcellularLocation>
        <location evidence="1">Membrane</location>
        <topology evidence="1">Peripheral membrane protein</topology>
    </subcellularLocation>
</comment>
<evidence type="ECO:0000256" key="6">
    <source>
        <dbReference type="ARBA" id="ARBA00022723"/>
    </source>
</evidence>
<keyword evidence="9" id="KW-0068">Autocatalytic cleavage</keyword>
<evidence type="ECO:0000256" key="27">
    <source>
        <dbReference type="ARBA" id="ARBA00048323"/>
    </source>
</evidence>
<evidence type="ECO:0000256" key="5">
    <source>
        <dbReference type="ARBA" id="ARBA00011891"/>
    </source>
</evidence>
<dbReference type="EC" id="3.5.1.60" evidence="19"/>
<dbReference type="EC" id="3.5.1.23" evidence="5"/>
<dbReference type="GO" id="GO:0047412">
    <property type="term" value="F:N-(long-chain-acyl)ethanolamine deacylase activity"/>
    <property type="evidence" value="ECO:0007669"/>
    <property type="project" value="UniProtKB-EC"/>
</dbReference>
<evidence type="ECO:0000256" key="25">
    <source>
        <dbReference type="ARBA" id="ARBA00048166"/>
    </source>
</evidence>
<dbReference type="InterPro" id="IPR002048">
    <property type="entry name" value="EF_hand_dom"/>
</dbReference>
<comment type="catalytic activity">
    <reaction evidence="27">
        <text>an N-acylsphing-4-enine + H2O = sphing-4-enine + a fatty acid</text>
        <dbReference type="Rhea" id="RHEA:20856"/>
        <dbReference type="ChEBI" id="CHEBI:15377"/>
        <dbReference type="ChEBI" id="CHEBI:28868"/>
        <dbReference type="ChEBI" id="CHEBI:52639"/>
        <dbReference type="ChEBI" id="CHEBI:57756"/>
        <dbReference type="EC" id="3.5.1.23"/>
    </reaction>
    <physiologicalReaction direction="left-to-right" evidence="27">
        <dbReference type="Rhea" id="RHEA:20857"/>
    </physiologicalReaction>
</comment>
<evidence type="ECO:0000256" key="19">
    <source>
        <dbReference type="ARBA" id="ARBA00039046"/>
    </source>
</evidence>
<evidence type="ECO:0000256" key="17">
    <source>
        <dbReference type="ARBA" id="ARBA00023228"/>
    </source>
</evidence>
<evidence type="ECO:0000256" key="11">
    <source>
        <dbReference type="ARBA" id="ARBA00022837"/>
    </source>
</evidence>
<keyword evidence="13" id="KW-0443">Lipid metabolism</keyword>
<evidence type="ECO:0000313" key="33">
    <source>
        <dbReference type="EMBL" id="KAH0507111.1"/>
    </source>
</evidence>
<dbReference type="Gene3D" id="1.10.238.10">
    <property type="entry name" value="EF-hand"/>
    <property type="match status" value="1"/>
</dbReference>
<name>A0A8J6KPL7_MICOH</name>
<keyword evidence="14" id="KW-0472">Membrane</keyword>
<dbReference type="CDD" id="cd23767">
    <property type="entry name" value="IQCD"/>
    <property type="match status" value="1"/>
</dbReference>
<dbReference type="PRINTS" id="PR00114">
    <property type="entry name" value="STPHPHTASE"/>
</dbReference>
<dbReference type="Gene3D" id="3.60.21.10">
    <property type="match status" value="1"/>
</dbReference>
<comment type="similarity">
    <text evidence="4">Belongs to the acid ceramidase family.</text>
</comment>
<dbReference type="GO" id="GO:0005764">
    <property type="term" value="C:lysosome"/>
    <property type="evidence" value="ECO:0007669"/>
    <property type="project" value="UniProtKB-SubCell"/>
</dbReference>
<evidence type="ECO:0000256" key="24">
    <source>
        <dbReference type="ARBA" id="ARBA00047993"/>
    </source>
</evidence>
<evidence type="ECO:0000256" key="28">
    <source>
        <dbReference type="ARBA" id="ARBA00048716"/>
    </source>
</evidence>
<comment type="catalytic activity">
    <reaction evidence="23">
        <text>N-dodecanoylethanolamine + H2O = dodecanoate + ethanolamine</text>
        <dbReference type="Rhea" id="RHEA:45456"/>
        <dbReference type="ChEBI" id="CHEBI:15377"/>
        <dbReference type="ChEBI" id="CHEBI:18262"/>
        <dbReference type="ChEBI" id="CHEBI:57603"/>
        <dbReference type="ChEBI" id="CHEBI:85263"/>
    </reaction>
    <physiologicalReaction direction="left-to-right" evidence="23">
        <dbReference type="Rhea" id="RHEA:45457"/>
    </physiologicalReaction>
</comment>
<evidence type="ECO:0000256" key="15">
    <source>
        <dbReference type="ARBA" id="ARBA00023145"/>
    </source>
</evidence>
<gene>
    <name evidence="33" type="ORF">LTLLF_170305</name>
</gene>
<dbReference type="PANTHER" id="PTHR28583">
    <property type="entry name" value="ACID AMIDASE"/>
    <property type="match status" value="1"/>
</dbReference>
<reference evidence="33" key="1">
    <citation type="submission" date="2020-03" db="EMBL/GenBank/DDBJ databases">
        <title>Studies in the Genomics of Life Span.</title>
        <authorList>
            <person name="Glass D."/>
        </authorList>
    </citation>
    <scope>NUCLEOTIDE SEQUENCE</scope>
    <source>
        <strain evidence="33">LTLLF</strain>
        <tissue evidence="33">Muscle</tissue>
    </source>
</reference>
<dbReference type="FunFam" id="3.60.60.10:FF:000003">
    <property type="entry name" value="N-acylethanolamine-hydrolyzing acid amidase"/>
    <property type="match status" value="1"/>
</dbReference>
<evidence type="ECO:0000256" key="3">
    <source>
        <dbReference type="ARBA" id="ARBA00004872"/>
    </source>
</evidence>
<comment type="catalytic activity">
    <reaction evidence="25">
        <text>N-hexadecanoylethanolamine + H2O = ethanolamine + hexadecanoate</text>
        <dbReference type="Rhea" id="RHEA:45064"/>
        <dbReference type="ChEBI" id="CHEBI:7896"/>
        <dbReference type="ChEBI" id="CHEBI:15377"/>
        <dbReference type="ChEBI" id="CHEBI:57603"/>
        <dbReference type="ChEBI" id="CHEBI:71464"/>
    </reaction>
    <physiologicalReaction direction="left-to-right" evidence="25">
        <dbReference type="Rhea" id="RHEA:45065"/>
    </physiologicalReaction>
</comment>
<evidence type="ECO:0000256" key="4">
    <source>
        <dbReference type="ARBA" id="ARBA00005730"/>
    </source>
</evidence>
<evidence type="ECO:0000256" key="29">
    <source>
        <dbReference type="ARBA" id="ARBA00055357"/>
    </source>
</evidence>
<dbReference type="EMBL" id="JAATJU010023728">
    <property type="protein sequence ID" value="KAH0507111.1"/>
    <property type="molecule type" value="Genomic_DNA"/>
</dbReference>
<dbReference type="Pfam" id="PF15508">
    <property type="entry name" value="NAAA-beta"/>
    <property type="match status" value="1"/>
</dbReference>
<dbReference type="PROSITE" id="PS50222">
    <property type="entry name" value="EF_HAND_2"/>
    <property type="match status" value="1"/>
</dbReference>
<comment type="catalytic activity">
    <reaction evidence="24">
        <text>N-dodecanoylsphing-4-enine + H2O = dodecanoate + sphing-4-enine</text>
        <dbReference type="Rhea" id="RHEA:41291"/>
        <dbReference type="ChEBI" id="CHEBI:15377"/>
        <dbReference type="ChEBI" id="CHEBI:18262"/>
        <dbReference type="ChEBI" id="CHEBI:57756"/>
        <dbReference type="ChEBI" id="CHEBI:72956"/>
    </reaction>
    <physiologicalReaction direction="left-to-right" evidence="24">
        <dbReference type="Rhea" id="RHEA:41292"/>
    </physiologicalReaction>
</comment>
<evidence type="ECO:0000256" key="18">
    <source>
        <dbReference type="ARBA" id="ARBA00038527"/>
    </source>
</evidence>
<comment type="pathway">
    <text evidence="3">Lipid metabolism; fatty acid metabolism.</text>
</comment>
<dbReference type="SUPFAM" id="SSF56300">
    <property type="entry name" value="Metallo-dependent phosphatases"/>
    <property type="match status" value="1"/>
</dbReference>
<dbReference type="CDD" id="cd01903">
    <property type="entry name" value="Ntn_AC_NAAA"/>
    <property type="match status" value="1"/>
</dbReference>
<keyword evidence="16" id="KW-0325">Glycoprotein</keyword>
<evidence type="ECO:0000259" key="32">
    <source>
        <dbReference type="PROSITE" id="PS50222"/>
    </source>
</evidence>
<dbReference type="SMART" id="SM00156">
    <property type="entry name" value="PP2Ac"/>
    <property type="match status" value="1"/>
</dbReference>
<dbReference type="GO" id="GO:0017040">
    <property type="term" value="F:N-acylsphingosine amidohydrolase activity"/>
    <property type="evidence" value="ECO:0007669"/>
    <property type="project" value="UniProtKB-EC"/>
</dbReference>
<evidence type="ECO:0000256" key="12">
    <source>
        <dbReference type="ARBA" id="ARBA00022963"/>
    </source>
</evidence>
<feature type="signal peptide" evidence="31">
    <location>
        <begin position="1"/>
        <end position="28"/>
    </location>
</feature>
<comment type="caution">
    <text evidence="33">The sequence shown here is derived from an EMBL/GenBank/DDBJ whole genome shotgun (WGS) entry which is preliminary data.</text>
</comment>
<keyword evidence="15" id="KW-0865">Zymogen</keyword>
<evidence type="ECO:0000256" key="7">
    <source>
        <dbReference type="ARBA" id="ARBA00022729"/>
    </source>
</evidence>
<dbReference type="PANTHER" id="PTHR28583:SF4">
    <property type="entry name" value="N-ACYLETHANOLAMINE-HYDROLYZING ACID AMIDASE"/>
    <property type="match status" value="1"/>
</dbReference>
<evidence type="ECO:0000256" key="16">
    <source>
        <dbReference type="ARBA" id="ARBA00023180"/>
    </source>
</evidence>
<protein>
    <recommendedName>
        <fullName evidence="20">N-acylethanolamine-hydrolyzing acid amidase</fullName>
        <ecNumber evidence="5">3.5.1.23</ecNumber>
        <ecNumber evidence="19">3.5.1.60</ecNumber>
    </recommendedName>
    <alternativeName>
        <fullName evidence="21">Acylsphingosine deacylase NAAA</fullName>
    </alternativeName>
    <alternativeName>
        <fullName evidence="30">N-acylsphingosine amidohydrolase-like</fullName>
    </alternativeName>
</protein>
<evidence type="ECO:0000256" key="2">
    <source>
        <dbReference type="ARBA" id="ARBA00004371"/>
    </source>
</evidence>
<keyword evidence="7 31" id="KW-0732">Signal</keyword>
<dbReference type="InterPro" id="IPR011992">
    <property type="entry name" value="EF-hand-dom_pair"/>
</dbReference>
<evidence type="ECO:0000256" key="8">
    <source>
        <dbReference type="ARBA" id="ARBA00022801"/>
    </source>
</evidence>
<dbReference type="Proteomes" id="UP000710432">
    <property type="component" value="Unassembled WGS sequence"/>
</dbReference>
<dbReference type="PROSITE" id="PS50096">
    <property type="entry name" value="IQ"/>
    <property type="match status" value="1"/>
</dbReference>
<dbReference type="GO" id="GO:0005509">
    <property type="term" value="F:calcium ion binding"/>
    <property type="evidence" value="ECO:0007669"/>
    <property type="project" value="InterPro"/>
</dbReference>
<evidence type="ECO:0000256" key="22">
    <source>
        <dbReference type="ARBA" id="ARBA00047347"/>
    </source>
</evidence>
<evidence type="ECO:0000256" key="21">
    <source>
        <dbReference type="ARBA" id="ARBA00042519"/>
    </source>
</evidence>
<evidence type="ECO:0000256" key="9">
    <source>
        <dbReference type="ARBA" id="ARBA00022813"/>
    </source>
</evidence>
<evidence type="ECO:0000256" key="30">
    <source>
        <dbReference type="ARBA" id="ARBA00076078"/>
    </source>
</evidence>
<dbReference type="InterPro" id="IPR006186">
    <property type="entry name" value="Ser/Thr-sp_prot-phosphatase"/>
</dbReference>
<comment type="catalytic activity">
    <reaction evidence="26">
        <text>N-hexadecanoylsphing-4-enine + H2O = sphing-4-enine + hexadecanoate</text>
        <dbReference type="Rhea" id="RHEA:38891"/>
        <dbReference type="ChEBI" id="CHEBI:7896"/>
        <dbReference type="ChEBI" id="CHEBI:15377"/>
        <dbReference type="ChEBI" id="CHEBI:57756"/>
        <dbReference type="ChEBI" id="CHEBI:72959"/>
    </reaction>
    <physiologicalReaction direction="left-to-right" evidence="26">
        <dbReference type="Rhea" id="RHEA:38892"/>
    </physiologicalReaction>
</comment>
<feature type="domain" description="EF-hand" evidence="32">
    <location>
        <begin position="613"/>
        <end position="648"/>
    </location>
</feature>
<keyword evidence="10" id="KW-0276">Fatty acid metabolism</keyword>
<comment type="function">
    <text evidence="29">Degrades bioactive fatty acid amides to their corresponding acids, with the following preference: N-palmitoylethanolamine &gt; N-myristoylethanolamine &gt; N-stearoylethanolamine &gt; N-oleoylethanolamine &gt; N-linoleoylethanolamine &gt; N-arachidonoylethanolamine.</text>
</comment>
<comment type="subunit">
    <text evidence="18">Heterodimer of an alpha and a beta subunit, produced by autocatalytic cleavage.</text>
</comment>
<organism evidence="33 34">
    <name type="scientific">Microtus ochrogaster</name>
    <name type="common">Prairie vole</name>
    <dbReference type="NCBI Taxonomy" id="79684"/>
    <lineage>
        <taxon>Eukaryota</taxon>
        <taxon>Metazoa</taxon>
        <taxon>Chordata</taxon>
        <taxon>Craniata</taxon>
        <taxon>Vertebrata</taxon>
        <taxon>Euteleostomi</taxon>
        <taxon>Mammalia</taxon>
        <taxon>Eutheria</taxon>
        <taxon>Euarchontoglires</taxon>
        <taxon>Glires</taxon>
        <taxon>Rodentia</taxon>
        <taxon>Myomorpha</taxon>
        <taxon>Muroidea</taxon>
        <taxon>Cricetidae</taxon>
        <taxon>Arvicolinae</taxon>
        <taxon>Microtus</taxon>
    </lineage>
</organism>
<accession>A0A8J6KPL7</accession>
<evidence type="ECO:0000256" key="20">
    <source>
        <dbReference type="ARBA" id="ARBA00040404"/>
    </source>
</evidence>
<sequence length="858" mass="95722">MGTRATGAEGYGAYLALALLLLPGPWLSAGVPGAPPLFNVSLDAAPERRWLPMLQHYDPDFVRAAVAEVIGDRVPQWVLEMIGEVVSKVESFLPQPFTDEIRGMCNFLNLSLAEGILVNLAYEASAFCTSIVAQDSQGHIYHGRNLDYPFGNALRKLTADVQFLKNGQVVFTGTTFVGYVGLWTGQRPHKFTVSGDERDKGWWWENVIAAISLGHSPISWLIRKTLSDSEDFKAAVLTLAKTPLIADVYYIVGGTSPREGVVITRDRGGPADIWPLDPLNGAWFRVETNYDHWKPVPKRDDRRTPAIKALNATGQAHINLETLFQGALKKSPPLKRMGWFSEDVGVSCKAVLSAVCVPRELCTSAMGSSSSSQHHFAFQNAEKAFKAAALIQRWYRRYMARLEMRRRCTWNIFQSIEYAGQQDQVKLHDFFSYLVDHFTPSSHHERDFLNRMFTEERFAQDVEIDYKSIEVPDSYTGPRLSFPLLPDHATALVEAFRLRQVVDILWSDPMAQEGCKANTIRGGGCYFGPDVTEKLLEKYKLQFLIRSHECKPEGYEFCHNRKVLTIFSASNYYEVGSNRGAYVKLGPALTPHIVQISRVEESALRALRQKLFAHSSDLLVEFQKHDVDENGTVTLSDWAVAVESVLHLGLPWRMLRPQLVNSSADNVLEYKSWLESLAKEQLSRENIQSSLLEKLYRNRSNLETIFRVIDSDHSGKMTHCPVTAAAELSPAVLPSRAPQPCSPAVLRSRAPQPCSAAVLPSRAPQPCSPAMLEKHFLHQVVLPTSILGRSFIACALESRALASARKSGASCLSEASAPERRAVESDLTSSSAQHSAPFTPPIYVLTYQGKQLLYLINQ</sequence>
<evidence type="ECO:0000256" key="23">
    <source>
        <dbReference type="ARBA" id="ARBA00047719"/>
    </source>
</evidence>
<keyword evidence="17" id="KW-0458">Lysosome</keyword>
<dbReference type="GO" id="GO:0006631">
    <property type="term" value="P:fatty acid metabolic process"/>
    <property type="evidence" value="ECO:0007669"/>
    <property type="project" value="UniProtKB-KW"/>
</dbReference>
<dbReference type="InterPro" id="IPR029130">
    <property type="entry name" value="Acid_ceramidase_N"/>
</dbReference>
<dbReference type="InterPro" id="IPR018247">
    <property type="entry name" value="EF_Hand_1_Ca_BS"/>
</dbReference>
<evidence type="ECO:0000256" key="26">
    <source>
        <dbReference type="ARBA" id="ARBA00048217"/>
    </source>
</evidence>
<proteinExistence type="inferred from homology"/>
<dbReference type="GO" id="GO:0016042">
    <property type="term" value="P:lipid catabolic process"/>
    <property type="evidence" value="ECO:0007669"/>
    <property type="project" value="UniProtKB-KW"/>
</dbReference>
<evidence type="ECO:0000313" key="34">
    <source>
        <dbReference type="Proteomes" id="UP000710432"/>
    </source>
</evidence>
<dbReference type="GO" id="GO:0016020">
    <property type="term" value="C:membrane"/>
    <property type="evidence" value="ECO:0007669"/>
    <property type="project" value="UniProtKB-SubCell"/>
</dbReference>
<keyword evidence="11" id="KW-0106">Calcium</keyword>
<keyword evidence="8" id="KW-0378">Hydrolase</keyword>
<evidence type="ECO:0000256" key="31">
    <source>
        <dbReference type="SAM" id="SignalP"/>
    </source>
</evidence>